<evidence type="ECO:0000256" key="9">
    <source>
        <dbReference type="ARBA" id="ARBA00023118"/>
    </source>
</evidence>
<dbReference type="Pfam" id="PF22590">
    <property type="entry name" value="Cas3-like_C_2"/>
    <property type="match status" value="1"/>
</dbReference>
<dbReference type="Pfam" id="PF18019">
    <property type="entry name" value="Cas3_HD"/>
    <property type="match status" value="1"/>
</dbReference>
<keyword evidence="8" id="KW-0067">ATP-binding</keyword>
<dbReference type="PANTHER" id="PTHR47963:SF9">
    <property type="entry name" value="CRISPR-ASSOCIATED ENDONUCLEASE_HELICASE CAS3"/>
    <property type="match status" value="1"/>
</dbReference>
<dbReference type="InterPro" id="IPR014001">
    <property type="entry name" value="Helicase_ATP-bd"/>
</dbReference>
<dbReference type="PROSITE" id="PS51643">
    <property type="entry name" value="HD_CAS3"/>
    <property type="match status" value="1"/>
</dbReference>
<keyword evidence="7" id="KW-0347">Helicase</keyword>
<comment type="similarity">
    <text evidence="2">In the central section; belongs to the CRISPR-associated helicase Cas3 family.</text>
</comment>
<comment type="caution">
    <text evidence="12">The sequence shown here is derived from an EMBL/GenBank/DDBJ whole genome shotgun (WGS) entry which is preliminary data.</text>
</comment>
<dbReference type="InterPro" id="IPR038257">
    <property type="entry name" value="CRISPR-assoc_Cas3_HD_sf"/>
</dbReference>
<name>A0A540VQK5_9GAMM</name>
<dbReference type="GO" id="GO:0004518">
    <property type="term" value="F:nuclease activity"/>
    <property type="evidence" value="ECO:0007669"/>
    <property type="project" value="UniProtKB-KW"/>
</dbReference>
<dbReference type="Gene3D" id="1.10.3210.30">
    <property type="match status" value="1"/>
</dbReference>
<dbReference type="Gene3D" id="3.40.50.300">
    <property type="entry name" value="P-loop containing nucleotide triphosphate hydrolases"/>
    <property type="match status" value="2"/>
</dbReference>
<evidence type="ECO:0000256" key="5">
    <source>
        <dbReference type="ARBA" id="ARBA00022741"/>
    </source>
</evidence>
<evidence type="ECO:0000256" key="2">
    <source>
        <dbReference type="ARBA" id="ARBA00009046"/>
    </source>
</evidence>
<dbReference type="PROSITE" id="PS51192">
    <property type="entry name" value="HELICASE_ATP_BIND_1"/>
    <property type="match status" value="1"/>
</dbReference>
<dbReference type="NCBIfam" id="TIGR01587">
    <property type="entry name" value="cas3_core"/>
    <property type="match status" value="1"/>
</dbReference>
<evidence type="ECO:0000259" key="11">
    <source>
        <dbReference type="PROSITE" id="PS51643"/>
    </source>
</evidence>
<keyword evidence="9" id="KW-0051">Antiviral defense</keyword>
<evidence type="ECO:0000259" key="10">
    <source>
        <dbReference type="PROSITE" id="PS51192"/>
    </source>
</evidence>
<evidence type="ECO:0000256" key="7">
    <source>
        <dbReference type="ARBA" id="ARBA00022806"/>
    </source>
</evidence>
<keyword evidence="6" id="KW-0378">Hydrolase</keyword>
<dbReference type="Proteomes" id="UP000315400">
    <property type="component" value="Unassembled WGS sequence"/>
</dbReference>
<evidence type="ECO:0000256" key="6">
    <source>
        <dbReference type="ARBA" id="ARBA00022801"/>
    </source>
</evidence>
<dbReference type="GO" id="GO:0005524">
    <property type="term" value="F:ATP binding"/>
    <property type="evidence" value="ECO:0007669"/>
    <property type="project" value="UniProtKB-KW"/>
</dbReference>
<feature type="domain" description="HD Cas3-type" evidence="11">
    <location>
        <begin position="1"/>
        <end position="168"/>
    </location>
</feature>
<evidence type="ECO:0000256" key="1">
    <source>
        <dbReference type="ARBA" id="ARBA00006847"/>
    </source>
</evidence>
<dbReference type="InterPro" id="IPR006483">
    <property type="entry name" value="CRISPR-assoc_Cas3_HD"/>
</dbReference>
<evidence type="ECO:0000256" key="4">
    <source>
        <dbReference type="ARBA" id="ARBA00022723"/>
    </source>
</evidence>
<dbReference type="GO" id="GO:0016787">
    <property type="term" value="F:hydrolase activity"/>
    <property type="evidence" value="ECO:0007669"/>
    <property type="project" value="UniProtKB-KW"/>
</dbReference>
<dbReference type="PANTHER" id="PTHR47963">
    <property type="entry name" value="DEAD-BOX ATP-DEPENDENT RNA HELICASE 47, MITOCHONDRIAL"/>
    <property type="match status" value="1"/>
</dbReference>
<evidence type="ECO:0000313" key="12">
    <source>
        <dbReference type="EMBL" id="TQE99044.1"/>
    </source>
</evidence>
<evidence type="ECO:0000256" key="3">
    <source>
        <dbReference type="ARBA" id="ARBA00022722"/>
    </source>
</evidence>
<dbReference type="NCBIfam" id="TIGR01596">
    <property type="entry name" value="cas3_HD"/>
    <property type="match status" value="1"/>
</dbReference>
<dbReference type="SUPFAM" id="SSF52540">
    <property type="entry name" value="P-loop containing nucleoside triphosphate hydrolases"/>
    <property type="match status" value="1"/>
</dbReference>
<dbReference type="GO" id="GO:0003723">
    <property type="term" value="F:RNA binding"/>
    <property type="evidence" value="ECO:0007669"/>
    <property type="project" value="TreeGrafter"/>
</dbReference>
<dbReference type="InterPro" id="IPR054712">
    <property type="entry name" value="Cas3-like_dom"/>
</dbReference>
<gene>
    <name evidence="12" type="primary">cas3</name>
    <name evidence="12" type="ORF">FKY71_10675</name>
</gene>
<comment type="similarity">
    <text evidence="1">In the N-terminal section; belongs to the CRISPR-associated nuclease Cas3-HD family.</text>
</comment>
<dbReference type="GO" id="GO:0003724">
    <property type="term" value="F:RNA helicase activity"/>
    <property type="evidence" value="ECO:0007669"/>
    <property type="project" value="TreeGrafter"/>
</dbReference>
<dbReference type="CDD" id="cd09641">
    <property type="entry name" value="Cas3''_I"/>
    <property type="match status" value="1"/>
</dbReference>
<protein>
    <submittedName>
        <fullName evidence="12">CRISPR-associated helicase Cas3</fullName>
    </submittedName>
</protein>
<dbReference type="InterPro" id="IPR006474">
    <property type="entry name" value="Helicase_Cas3_CRISPR-ass_core"/>
</dbReference>
<feature type="domain" description="Helicase ATP-binding" evidence="10">
    <location>
        <begin position="235"/>
        <end position="446"/>
    </location>
</feature>
<proteinExistence type="inferred from homology"/>
<evidence type="ECO:0000313" key="13">
    <source>
        <dbReference type="Proteomes" id="UP000315400"/>
    </source>
</evidence>
<dbReference type="GO" id="GO:0046872">
    <property type="term" value="F:metal ion binding"/>
    <property type="evidence" value="ECO:0007669"/>
    <property type="project" value="UniProtKB-KW"/>
</dbReference>
<evidence type="ECO:0000256" key="8">
    <source>
        <dbReference type="ARBA" id="ARBA00022840"/>
    </source>
</evidence>
<dbReference type="InterPro" id="IPR027417">
    <property type="entry name" value="P-loop_NTPase"/>
</dbReference>
<accession>A0A540VQK5</accession>
<keyword evidence="4" id="KW-0479">Metal-binding</keyword>
<dbReference type="EMBL" id="VIFK01000099">
    <property type="protein sequence ID" value="TQE99044.1"/>
    <property type="molecule type" value="Genomic_DNA"/>
</dbReference>
<keyword evidence="3" id="KW-0540">Nuclease</keyword>
<dbReference type="InterPro" id="IPR050547">
    <property type="entry name" value="DEAD_box_RNA_helicases"/>
</dbReference>
<dbReference type="AlphaFoldDB" id="A0A540VQK5"/>
<dbReference type="GO" id="GO:0051607">
    <property type="term" value="P:defense response to virus"/>
    <property type="evidence" value="ECO:0007669"/>
    <property type="project" value="UniProtKB-KW"/>
</dbReference>
<keyword evidence="5" id="KW-0547">Nucleotide-binding</keyword>
<reference evidence="12 13" key="1">
    <citation type="submission" date="2019-06" db="EMBL/GenBank/DDBJ databases">
        <title>Metagenome assembled Genome of Spiribacter salinus SL48-SHIP from the microbial mat of Salt Lake 48 (Novosibirsk region, Russia).</title>
        <authorList>
            <person name="Shipova A."/>
            <person name="Rozanov A.S."/>
            <person name="Bryanskaya A.V."/>
            <person name="Peltek S.E."/>
        </authorList>
    </citation>
    <scope>NUCLEOTIDE SEQUENCE [LARGE SCALE GENOMIC DNA]</scope>
    <source>
        <strain evidence="12">SL48-SHIP-2</strain>
    </source>
</reference>
<organism evidence="12 13">
    <name type="scientific">Spiribacter salinus</name>
    <dbReference type="NCBI Taxonomy" id="1335746"/>
    <lineage>
        <taxon>Bacteria</taxon>
        <taxon>Pseudomonadati</taxon>
        <taxon>Pseudomonadota</taxon>
        <taxon>Gammaproteobacteria</taxon>
        <taxon>Chromatiales</taxon>
        <taxon>Ectothiorhodospiraceae</taxon>
        <taxon>Spiribacter</taxon>
    </lineage>
</organism>
<sequence>MDAETFRRFFVYSMALHDIGKFARSFQTLANLPGVDLVSPDTRYFYSRKHDALGLLFWEHARTWLSADGGCGLDAGALGNAERRSLSLWFDVIFGHHGKPVDQEADGRLEEAFKPEDVAAAWSYMRDAAALFEPVWPLQNLSDKSWRKHVLAPESWQLAGLAVLVDWLGSDQRVFGYLHEPMSLSDYWYQRALPAAERVLARSGLDAPVQVAPYSGFRCTYGFTPTPLQSWAETVPVVDEPQFFLLEDLTGSGKTEAALTLAHRLMEAGLGDGLYFALPTMATSNGMYERIRSVHETWFQADSRPSLVLAHGARELNTQFNQSILPEPPLDQPYDAADPGGIQQWSRWLADGRKKALLADVGVGTVDQALLGLLPRKHQSLRLYGLAGKILVLDEVHAYDTYTGDLLQRLLRAHAQQGGSVILLSATIPQALRAELAAAWRNGRGDQAAVSLDAESFPLATSVRTGAVDEAPLEAREGSGRDLPVTFVHHESEAIAALTGAARSGQCACWIRNTVDEAVAGYQAVVEQLDDASGVQLFHARFVMGDRQRLEQQALTTFGKSSDSTQRSGAILVATQVVEQSLDLDFDVLVTDLAPVDLLIQRAGRLHRHARDESGNRLEGTQRDRRQTPVLHVLAPEWTEEPDARWLSRSLRGTSYVYPDTAKLWLTCRALRESGAIRLPEEARHLLEAVYAPEAVVPEGLMDAAGEATAARQVHRAAAGFNALALDRGYCQDSAEGQWDDDDEIGTRLSDEPTSAVVVLRETANSGIEPCFADAAHPWAMSTVQLRQSLASRIPELPEHHQQKAEQWRRDQPALKFARFWLPAGSQDEAVIYDPITGVTNLMASTNR</sequence>